<comment type="caution">
    <text evidence="3">The sequence shown here is derived from an EMBL/GenBank/DDBJ whole genome shotgun (WGS) entry which is preliminary data.</text>
</comment>
<evidence type="ECO:0000313" key="3">
    <source>
        <dbReference type="EMBL" id="KAF3799347.1"/>
    </source>
</evidence>
<feature type="compositionally biased region" description="Basic and acidic residues" evidence="1">
    <location>
        <begin position="147"/>
        <end position="156"/>
    </location>
</feature>
<feature type="domain" description="DUF6604" evidence="2">
    <location>
        <begin position="15"/>
        <end position="238"/>
    </location>
</feature>
<dbReference type="PANTHER" id="PTHR38795:SF1">
    <property type="entry name" value="DUF6604 DOMAIN-CONTAINING PROTEIN"/>
    <property type="match status" value="1"/>
</dbReference>
<dbReference type="Pfam" id="PF20253">
    <property type="entry name" value="DUF6604"/>
    <property type="match status" value="1"/>
</dbReference>
<evidence type="ECO:0000259" key="2">
    <source>
        <dbReference type="Pfam" id="PF20253"/>
    </source>
</evidence>
<organism evidence="3 4">
    <name type="scientific">Colletotrichum gloeosporioides</name>
    <name type="common">Anthracnose fungus</name>
    <name type="synonym">Glomerella cingulata</name>
    <dbReference type="NCBI Taxonomy" id="474922"/>
    <lineage>
        <taxon>Eukaryota</taxon>
        <taxon>Fungi</taxon>
        <taxon>Dikarya</taxon>
        <taxon>Ascomycota</taxon>
        <taxon>Pezizomycotina</taxon>
        <taxon>Sordariomycetes</taxon>
        <taxon>Hypocreomycetidae</taxon>
        <taxon>Glomerellales</taxon>
        <taxon>Glomerellaceae</taxon>
        <taxon>Colletotrichum</taxon>
        <taxon>Colletotrichum gloeosporioides species complex</taxon>
    </lineage>
</organism>
<proteinExistence type="predicted"/>
<accession>A0A8H4C961</accession>
<keyword evidence="4" id="KW-1185">Reference proteome</keyword>
<reference evidence="3" key="1">
    <citation type="journal article" date="2020" name="Phytopathology">
        <title>Genome sequence and comparative analysis of Colletotrichum gloeosporioides isolated from Liriodendron leaves.</title>
        <authorList>
            <person name="Fu F.F."/>
            <person name="Hao Z."/>
            <person name="Wang P."/>
            <person name="Lu Y."/>
            <person name="Xue L.J."/>
            <person name="Wei G."/>
            <person name="Tian Y."/>
            <person name="Baishi H."/>
            <person name="Xu H."/>
            <person name="Shi J."/>
            <person name="Cheng T."/>
            <person name="Wang G."/>
            <person name="Yi Y."/>
            <person name="Chen J."/>
        </authorList>
    </citation>
    <scope>NUCLEOTIDE SEQUENCE</scope>
    <source>
        <strain evidence="3">Lc1</strain>
    </source>
</reference>
<evidence type="ECO:0000313" key="4">
    <source>
        <dbReference type="Proteomes" id="UP000613401"/>
    </source>
</evidence>
<dbReference type="GeneID" id="69008558"/>
<dbReference type="InterPro" id="IPR046539">
    <property type="entry name" value="DUF6604"/>
</dbReference>
<dbReference type="PANTHER" id="PTHR38795">
    <property type="entry name" value="DUF6604 DOMAIN-CONTAINING PROTEIN"/>
    <property type="match status" value="1"/>
</dbReference>
<feature type="region of interest" description="Disordered" evidence="1">
    <location>
        <begin position="147"/>
        <end position="180"/>
    </location>
</feature>
<dbReference type="EMBL" id="WVTB01000085">
    <property type="protein sequence ID" value="KAF3799347.1"/>
    <property type="molecule type" value="Genomic_DNA"/>
</dbReference>
<sequence>MPSEDDGVVAKAYGEYKLATRYVLHWLQCQHQLLLPKSTASLTSTKAFLDAARVLQKKEIGVPTSIISSLREAITKRRKVAIVYRALGAGHYEHDIFVKRLEELLSLLMPLEAASATSYFEPFPQHTFVAKNPFSLLELLADESDNESHLSTDHAPPETNHALPQQRAPQIAPNDDKTPEISLQDDQLEVLAKIILFIYEYDALQAQLRQYATDAARGTLPLPVFATLTSFALKYLMRCVAPIIARDSHQFSDFWGHAYQLHALFPSFAASLAGRDGNVSGPVRFATLGQMIHNFDVYQETKAVEHDHGIYRTTDTVQLLPYRTPDARISVGACGDGKRKELEEDSVVVIMSTIDNIIAERSAMPKPRDTEPGALYRLDTSTPLHLAVEDFLLGLHAQDAPLQSGVVFGVDILLSTHEGFLWADDKLNIQSCHQMATQLSKEMQNSIVPVISAVKLVCEKDHTGGFGLILQALQHLHQDLGAYQRQIHSDMYHEAPWTAGHHMAEMLARAHMAGNIVTCGWSIVPSVLHMYNALRRSDFNIPEIPIMEQMCEVFRESMFLGTIPDRNFHSHYCQATFETKISNGSLQIRKGGKDSFRTKFFHSATLDFHIHKHSMSPRVLCKIFDLPFSTNPNYALKEKMRSAKEENIRSIIAKAKNALFSEFDGPIPVARINQFAIFTLCAGVLNNLSGFNGPNTNRRVKNALDPLHRGVQLVELVLETIVKAPGKLKRGHSLRGIELLQAAAEAFNSVDKSTSLKQQYLWNI</sequence>
<dbReference type="AlphaFoldDB" id="A0A8H4C961"/>
<dbReference type="RefSeq" id="XP_045258507.1">
    <property type="nucleotide sequence ID" value="XM_045401505.1"/>
</dbReference>
<evidence type="ECO:0000256" key="1">
    <source>
        <dbReference type="SAM" id="MobiDB-lite"/>
    </source>
</evidence>
<reference evidence="3" key="2">
    <citation type="submission" date="2020-03" db="EMBL/GenBank/DDBJ databases">
        <authorList>
            <person name="Fu F.-F."/>
            <person name="Chen J."/>
        </authorList>
    </citation>
    <scope>NUCLEOTIDE SEQUENCE</scope>
    <source>
        <strain evidence="3">Lc1</strain>
    </source>
</reference>
<gene>
    <name evidence="3" type="ORF">GCG54_00001389</name>
</gene>
<protein>
    <recommendedName>
        <fullName evidence="2">DUF6604 domain-containing protein</fullName>
    </recommendedName>
</protein>
<dbReference type="Proteomes" id="UP000613401">
    <property type="component" value="Unassembled WGS sequence"/>
</dbReference>
<name>A0A8H4C961_COLGL</name>